<comment type="caution">
    <text evidence="2">The sequence shown here is derived from an EMBL/GenBank/DDBJ whole genome shotgun (WGS) entry which is preliminary data.</text>
</comment>
<gene>
    <name evidence="2" type="primary">het-S_4</name>
    <name evidence="2" type="ORF">DBV05_g7182</name>
</gene>
<accession>A0A5N5D9X8</accession>
<keyword evidence="3" id="KW-1185">Reference proteome</keyword>
<dbReference type="InterPro" id="IPR038305">
    <property type="entry name" value="HeLo_sf"/>
</dbReference>
<dbReference type="AlphaFoldDB" id="A0A5N5D9X8"/>
<organism evidence="2 3">
    <name type="scientific">Lasiodiplodia theobromae</name>
    <dbReference type="NCBI Taxonomy" id="45133"/>
    <lineage>
        <taxon>Eukaryota</taxon>
        <taxon>Fungi</taxon>
        <taxon>Dikarya</taxon>
        <taxon>Ascomycota</taxon>
        <taxon>Pezizomycotina</taxon>
        <taxon>Dothideomycetes</taxon>
        <taxon>Dothideomycetes incertae sedis</taxon>
        <taxon>Botryosphaeriales</taxon>
        <taxon>Botryosphaeriaceae</taxon>
        <taxon>Lasiodiplodia</taxon>
    </lineage>
</organism>
<dbReference type="Gene3D" id="1.20.120.1020">
    <property type="entry name" value="Prion-inhibition and propagation, HeLo domain"/>
    <property type="match status" value="1"/>
</dbReference>
<dbReference type="InterPro" id="IPR029498">
    <property type="entry name" value="HeLo_dom"/>
</dbReference>
<feature type="domain" description="Prion-inhibition and propagation HeLo" evidence="1">
    <location>
        <begin position="6"/>
        <end position="203"/>
    </location>
</feature>
<reference evidence="2 3" key="1">
    <citation type="journal article" date="2019" name="Sci. Rep.">
        <title>A multi-omics analysis of the grapevine pathogen Lasiodiplodia theobromae reveals that temperature affects the expression of virulence- and pathogenicity-related genes.</title>
        <authorList>
            <person name="Felix C."/>
            <person name="Meneses R."/>
            <person name="Goncalves M.F.M."/>
            <person name="Tilleman L."/>
            <person name="Duarte A.S."/>
            <person name="Jorrin-Novo J.V."/>
            <person name="Van de Peer Y."/>
            <person name="Deforce D."/>
            <person name="Van Nieuwerburgh F."/>
            <person name="Esteves A.C."/>
            <person name="Alves A."/>
        </authorList>
    </citation>
    <scope>NUCLEOTIDE SEQUENCE [LARGE SCALE GENOMIC DNA]</scope>
    <source>
        <strain evidence="2 3">LA-SOL3</strain>
    </source>
</reference>
<dbReference type="PANTHER" id="PTHR37542">
    <property type="entry name" value="HELO DOMAIN-CONTAINING PROTEIN-RELATED"/>
    <property type="match status" value="1"/>
</dbReference>
<evidence type="ECO:0000313" key="3">
    <source>
        <dbReference type="Proteomes" id="UP000325902"/>
    </source>
</evidence>
<dbReference type="PANTHER" id="PTHR37542:SF3">
    <property type="entry name" value="PRION-INHIBITION AND PROPAGATION HELO DOMAIN-CONTAINING PROTEIN"/>
    <property type="match status" value="1"/>
</dbReference>
<dbReference type="EMBL" id="VCHE01000047">
    <property type="protein sequence ID" value="KAB2574200.1"/>
    <property type="molecule type" value="Genomic_DNA"/>
</dbReference>
<evidence type="ECO:0000259" key="1">
    <source>
        <dbReference type="Pfam" id="PF14479"/>
    </source>
</evidence>
<dbReference type="OrthoDB" id="20872at2759"/>
<dbReference type="Pfam" id="PF14479">
    <property type="entry name" value="HeLo"/>
    <property type="match status" value="1"/>
</dbReference>
<protein>
    <submittedName>
        <fullName evidence="2">Heterokaryon incompatibility protein S</fullName>
    </submittedName>
</protein>
<sequence length="259" mass="28919">MEAAGLAVGVASLLSNAVECFEYVQLGRNFGQDFGTSQLKLDNARLRLSRWGVAVNIYPDPNATSFPETQLRHAQRNIHQIINLFTEAEGISNEFKSSTTNSDTALVTYDPATDMDRKMFSLHSEMRNLAVARQRNARMVQKVKWALYEKRRFNELIEDITHLVGDLERICPPTQDEMALQEERQKLCQEEVKTMGKNADMSLLKDVADQGQDPSLAAVLKEALRQGGEDRLGISFSGTNHGFIQGSNHGTTTFNAGRP</sequence>
<evidence type="ECO:0000313" key="2">
    <source>
        <dbReference type="EMBL" id="KAB2574200.1"/>
    </source>
</evidence>
<dbReference type="Proteomes" id="UP000325902">
    <property type="component" value="Unassembled WGS sequence"/>
</dbReference>
<name>A0A5N5D9X8_9PEZI</name>
<proteinExistence type="predicted"/>